<dbReference type="Proteomes" id="UP001500063">
    <property type="component" value="Unassembled WGS sequence"/>
</dbReference>
<sequence length="191" mass="20023">MSVSLSKENVLPSGSAAGLAAVTVGLGWGVGATAEADCDLDVSAVLCDRSGRVLSDRHFVFYNNLRSPEGSVQHIGDCITGSGDGCDDEQILIQLSTLPAEVDRIALVVSIYEADVCGKTFGQVSGAFVRVMNQAGGHEIARCDLTQDVSAEAAVVFGEIFRNGTEWEFRAVGRGYSSGLSGIIREFGVCV</sequence>
<proteinExistence type="inferred from homology"/>
<reference evidence="3 4" key="1">
    <citation type="journal article" date="2019" name="Int. J. Syst. Evol. Microbiol.">
        <title>The Global Catalogue of Microorganisms (GCM) 10K type strain sequencing project: providing services to taxonomists for standard genome sequencing and annotation.</title>
        <authorList>
            <consortium name="The Broad Institute Genomics Platform"/>
            <consortium name="The Broad Institute Genome Sequencing Center for Infectious Disease"/>
            <person name="Wu L."/>
            <person name="Ma J."/>
        </authorList>
    </citation>
    <scope>NUCLEOTIDE SEQUENCE [LARGE SCALE GENOMIC DNA]</scope>
    <source>
        <strain evidence="3 4">JCM 4565</strain>
    </source>
</reference>
<keyword evidence="4" id="KW-1185">Reference proteome</keyword>
<dbReference type="CDD" id="cd06974">
    <property type="entry name" value="TerD_like"/>
    <property type="match status" value="1"/>
</dbReference>
<gene>
    <name evidence="3" type="ORF">GCM10010319_22890</name>
</gene>
<dbReference type="Pfam" id="PF02342">
    <property type="entry name" value="TerD"/>
    <property type="match status" value="1"/>
</dbReference>
<accession>A0ABN0WSV2</accession>
<dbReference type="RefSeq" id="WP_344117662.1">
    <property type="nucleotide sequence ID" value="NZ_BAAABW010000013.1"/>
</dbReference>
<evidence type="ECO:0000313" key="4">
    <source>
        <dbReference type="Proteomes" id="UP001500063"/>
    </source>
</evidence>
<evidence type="ECO:0000256" key="1">
    <source>
        <dbReference type="ARBA" id="ARBA00008775"/>
    </source>
</evidence>
<comment type="similarity">
    <text evidence="1">Belongs to the CAPAB/TerDEXZ family.</text>
</comment>
<evidence type="ECO:0000259" key="2">
    <source>
        <dbReference type="Pfam" id="PF02342"/>
    </source>
</evidence>
<name>A0ABN0WSV2_9ACTN</name>
<dbReference type="Gene3D" id="2.60.60.30">
    <property type="entry name" value="sav2460 like domains"/>
    <property type="match status" value="1"/>
</dbReference>
<protein>
    <submittedName>
        <fullName evidence="3">Calcium homeostasis/redox stress adaptation protein</fullName>
    </submittedName>
</protein>
<comment type="caution">
    <text evidence="3">The sequence shown here is derived from an EMBL/GenBank/DDBJ whole genome shotgun (WGS) entry which is preliminary data.</text>
</comment>
<feature type="domain" description="TerD" evidence="2">
    <location>
        <begin position="1"/>
        <end position="187"/>
    </location>
</feature>
<organism evidence="3 4">
    <name type="scientific">Streptomyces blastmyceticus</name>
    <dbReference type="NCBI Taxonomy" id="68180"/>
    <lineage>
        <taxon>Bacteria</taxon>
        <taxon>Bacillati</taxon>
        <taxon>Actinomycetota</taxon>
        <taxon>Actinomycetes</taxon>
        <taxon>Kitasatosporales</taxon>
        <taxon>Streptomycetaceae</taxon>
        <taxon>Streptomyces</taxon>
    </lineage>
</organism>
<dbReference type="PANTHER" id="PTHR32097">
    <property type="entry name" value="CAMP-BINDING PROTEIN 1-RELATED"/>
    <property type="match status" value="1"/>
</dbReference>
<dbReference type="PANTHER" id="PTHR32097:SF4">
    <property type="entry name" value="GENERAL STRESS PROTEIN 16U"/>
    <property type="match status" value="1"/>
</dbReference>
<evidence type="ECO:0000313" key="3">
    <source>
        <dbReference type="EMBL" id="GAA0345937.1"/>
    </source>
</evidence>
<dbReference type="InterPro" id="IPR003325">
    <property type="entry name" value="TerD"/>
</dbReference>
<dbReference type="EMBL" id="BAAABW010000013">
    <property type="protein sequence ID" value="GAA0345937.1"/>
    <property type="molecule type" value="Genomic_DNA"/>
</dbReference>
<dbReference type="InterPro" id="IPR051324">
    <property type="entry name" value="Stress/Tellurium_Resist"/>
</dbReference>